<protein>
    <submittedName>
        <fullName evidence="2">Uncharacterized protein</fullName>
    </submittedName>
</protein>
<feature type="compositionally biased region" description="Low complexity" evidence="1">
    <location>
        <begin position="229"/>
        <end position="241"/>
    </location>
</feature>
<dbReference type="EMBL" id="JAWQEG010004410">
    <property type="protein sequence ID" value="KAK3861757.1"/>
    <property type="molecule type" value="Genomic_DNA"/>
</dbReference>
<feature type="region of interest" description="Disordered" evidence="1">
    <location>
        <begin position="109"/>
        <end position="199"/>
    </location>
</feature>
<organism evidence="2 3">
    <name type="scientific">Petrolisthes cinctipes</name>
    <name type="common">Flat porcelain crab</name>
    <dbReference type="NCBI Taxonomy" id="88211"/>
    <lineage>
        <taxon>Eukaryota</taxon>
        <taxon>Metazoa</taxon>
        <taxon>Ecdysozoa</taxon>
        <taxon>Arthropoda</taxon>
        <taxon>Crustacea</taxon>
        <taxon>Multicrustacea</taxon>
        <taxon>Malacostraca</taxon>
        <taxon>Eumalacostraca</taxon>
        <taxon>Eucarida</taxon>
        <taxon>Decapoda</taxon>
        <taxon>Pleocyemata</taxon>
        <taxon>Anomura</taxon>
        <taxon>Galatheoidea</taxon>
        <taxon>Porcellanidae</taxon>
        <taxon>Petrolisthes</taxon>
    </lineage>
</organism>
<reference evidence="2" key="1">
    <citation type="submission" date="2023-10" db="EMBL/GenBank/DDBJ databases">
        <title>Genome assemblies of two species of porcelain crab, Petrolisthes cinctipes and Petrolisthes manimaculis (Anomura: Porcellanidae).</title>
        <authorList>
            <person name="Angst P."/>
        </authorList>
    </citation>
    <scope>NUCLEOTIDE SEQUENCE</scope>
    <source>
        <strain evidence="2">PB745_01</strain>
        <tissue evidence="2">Gill</tissue>
    </source>
</reference>
<dbReference type="Proteomes" id="UP001286313">
    <property type="component" value="Unassembled WGS sequence"/>
</dbReference>
<feature type="compositionally biased region" description="Basic and acidic residues" evidence="1">
    <location>
        <begin position="109"/>
        <end position="134"/>
    </location>
</feature>
<evidence type="ECO:0000313" key="3">
    <source>
        <dbReference type="Proteomes" id="UP001286313"/>
    </source>
</evidence>
<dbReference type="AlphaFoldDB" id="A0AAE1K153"/>
<feature type="region of interest" description="Disordered" evidence="1">
    <location>
        <begin position="229"/>
        <end position="268"/>
    </location>
</feature>
<feature type="compositionally biased region" description="Basic and acidic residues" evidence="1">
    <location>
        <begin position="157"/>
        <end position="166"/>
    </location>
</feature>
<comment type="caution">
    <text evidence="2">The sequence shown here is derived from an EMBL/GenBank/DDBJ whole genome shotgun (WGS) entry which is preliminary data.</text>
</comment>
<sequence length="279" mass="32130">MESSKAFKNLPLLVRHLQEGDAQDGAFTFRSRQEEKEDGVPFGLENSEGSRNLSKFPVSQRHLQDRDALGEEDMRGALASYPVLRERDALGSYPALQDRDALGSYPALQERDALGWSRQEQEKEKKRGAPERHTISSSSLLQRPLQERDALGNSIRLRQEEKRGDDGSLGSSRQEGDALGSSLQHALRQQQHRQEKENGEALGIYPFLQRYYQEGDALGSLRYQQTLRQQQQQQHQQQGLRQDTDALRHQQQHQQQQHGRHHHLPQLQYPLNIQEEIYV</sequence>
<feature type="compositionally biased region" description="Basic and acidic residues" evidence="1">
    <location>
        <begin position="62"/>
        <end position="73"/>
    </location>
</feature>
<evidence type="ECO:0000313" key="2">
    <source>
        <dbReference type="EMBL" id="KAK3861757.1"/>
    </source>
</evidence>
<proteinExistence type="predicted"/>
<keyword evidence="3" id="KW-1185">Reference proteome</keyword>
<feature type="region of interest" description="Disordered" evidence="1">
    <location>
        <begin position="31"/>
        <end position="73"/>
    </location>
</feature>
<accession>A0AAE1K153</accession>
<gene>
    <name evidence="2" type="ORF">Pcinc_032313</name>
</gene>
<name>A0AAE1K153_PETCI</name>
<evidence type="ECO:0000256" key="1">
    <source>
        <dbReference type="SAM" id="MobiDB-lite"/>
    </source>
</evidence>